<dbReference type="InterPro" id="IPR023416">
    <property type="entry name" value="Transthyretin/HIU_hydrolase_d"/>
</dbReference>
<evidence type="ECO:0000313" key="10">
    <source>
        <dbReference type="EMBL" id="KTR51740.1"/>
    </source>
</evidence>
<feature type="binding site" evidence="7">
    <location>
        <position position="48"/>
    </location>
    <ligand>
        <name>substrate</name>
    </ligand>
</feature>
<comment type="caution">
    <text evidence="10">The sequence shown here is derived from an EMBL/GenBank/DDBJ whole genome shotgun (WGS) entry which is preliminary data.</text>
</comment>
<dbReference type="PANTHER" id="PTHR10395">
    <property type="entry name" value="URICASE AND TRANSTHYRETIN-RELATED"/>
    <property type="match status" value="1"/>
</dbReference>
<accession>A0A147DQX7</accession>
<comment type="catalytic activity">
    <reaction evidence="1 8">
        <text>5-hydroxyisourate + H2O = 5-hydroxy-2-oxo-4-ureido-2,5-dihydro-1H-imidazole-5-carboxylate + H(+)</text>
        <dbReference type="Rhea" id="RHEA:23736"/>
        <dbReference type="ChEBI" id="CHEBI:15377"/>
        <dbReference type="ChEBI" id="CHEBI:15378"/>
        <dbReference type="ChEBI" id="CHEBI:18072"/>
        <dbReference type="ChEBI" id="CHEBI:58639"/>
        <dbReference type="EC" id="3.5.2.17"/>
    </reaction>
</comment>
<comment type="function">
    <text evidence="2">Catalyzes the hydrolysis of 5-hydroxyisourate (HIU) to 2-oxo-4-hydroxy-4-carboxy-5-ureidoimidazoline (OHCU).</text>
</comment>
<evidence type="ECO:0000313" key="11">
    <source>
        <dbReference type="Proteomes" id="UP000072763"/>
    </source>
</evidence>
<dbReference type="PATRIC" id="fig|465820.4.peg.1946"/>
<dbReference type="EC" id="3.5.2.17" evidence="8"/>
<dbReference type="Gene3D" id="2.60.40.180">
    <property type="entry name" value="Transthyretin/hydroxyisourate hydrolase domain"/>
    <property type="match status" value="1"/>
</dbReference>
<evidence type="ECO:0000256" key="7">
    <source>
        <dbReference type="PIRSR" id="PIRSR600895-51"/>
    </source>
</evidence>
<comment type="subunit">
    <text evidence="4 8">Homotetramer.</text>
</comment>
<evidence type="ECO:0000256" key="3">
    <source>
        <dbReference type="ARBA" id="ARBA00009850"/>
    </source>
</evidence>
<evidence type="ECO:0000256" key="6">
    <source>
        <dbReference type="ARBA" id="ARBA00022801"/>
    </source>
</evidence>
<reference evidence="10 11" key="1">
    <citation type="journal article" date="2016" name="Front. Microbiol.">
        <title>Genomic Resource of Rice Seed Associated Bacteria.</title>
        <authorList>
            <person name="Midha S."/>
            <person name="Bansal K."/>
            <person name="Sharma S."/>
            <person name="Kumar N."/>
            <person name="Patil P.P."/>
            <person name="Chaudhry V."/>
            <person name="Patil P.B."/>
        </authorList>
    </citation>
    <scope>NUCLEOTIDE SEQUENCE [LARGE SCALE GENOMIC DNA]</scope>
    <source>
        <strain evidence="10 11">NS359</strain>
    </source>
</reference>
<dbReference type="Proteomes" id="UP000072763">
    <property type="component" value="Unassembled WGS sequence"/>
</dbReference>
<dbReference type="AlphaFoldDB" id="A0A147DQX7"/>
<proteinExistence type="inferred from homology"/>
<dbReference type="InterPro" id="IPR000895">
    <property type="entry name" value="Transthyretin/HIU_hydrolase"/>
</dbReference>
<dbReference type="Pfam" id="PF00576">
    <property type="entry name" value="Transthyretin"/>
    <property type="match status" value="1"/>
</dbReference>
<dbReference type="SUPFAM" id="SSF49472">
    <property type="entry name" value="Transthyretin (synonym: prealbumin)"/>
    <property type="match status" value="1"/>
</dbReference>
<name>A0A147DQX7_9MICO</name>
<dbReference type="PANTHER" id="PTHR10395:SF7">
    <property type="entry name" value="5-HYDROXYISOURATE HYDROLASE"/>
    <property type="match status" value="1"/>
</dbReference>
<dbReference type="STRING" id="465820.NS263_09605"/>
<gene>
    <name evidence="10" type="ORF">NS359_08900</name>
</gene>
<organism evidence="10 11">
    <name type="scientific">Curtobacterium oceanosedimentum</name>
    <dbReference type="NCBI Taxonomy" id="465820"/>
    <lineage>
        <taxon>Bacteria</taxon>
        <taxon>Bacillati</taxon>
        <taxon>Actinomycetota</taxon>
        <taxon>Actinomycetes</taxon>
        <taxon>Micrococcales</taxon>
        <taxon>Microbacteriaceae</taxon>
        <taxon>Curtobacterium</taxon>
    </lineage>
</organism>
<comment type="similarity">
    <text evidence="3 8">Belongs to the transthyretin family. 5-hydroxyisourate hydrolase subfamily.</text>
</comment>
<dbReference type="EMBL" id="LDRC01000046">
    <property type="protein sequence ID" value="KTR51740.1"/>
    <property type="molecule type" value="Genomic_DNA"/>
</dbReference>
<evidence type="ECO:0000256" key="8">
    <source>
        <dbReference type="RuleBase" id="RU361270"/>
    </source>
</evidence>
<evidence type="ECO:0000256" key="2">
    <source>
        <dbReference type="ARBA" id="ARBA00002704"/>
    </source>
</evidence>
<feature type="domain" description="Transthyretin/hydroxyisourate hydrolase" evidence="9">
    <location>
        <begin position="10"/>
        <end position="111"/>
    </location>
</feature>
<keyword evidence="5 8" id="KW-0659">Purine metabolism</keyword>
<evidence type="ECO:0000256" key="5">
    <source>
        <dbReference type="ARBA" id="ARBA00022631"/>
    </source>
</evidence>
<feature type="binding site" evidence="7">
    <location>
        <position position="109"/>
    </location>
    <ligand>
        <name>substrate</name>
    </ligand>
</feature>
<feature type="binding site" evidence="7">
    <location>
        <position position="13"/>
    </location>
    <ligand>
        <name>substrate</name>
    </ligand>
</feature>
<dbReference type="NCBIfam" id="TIGR02962">
    <property type="entry name" value="hdxy_isourate"/>
    <property type="match status" value="1"/>
</dbReference>
<dbReference type="GO" id="GO:0006144">
    <property type="term" value="P:purine nucleobase metabolic process"/>
    <property type="evidence" value="ECO:0007669"/>
    <property type="project" value="UniProtKB-KW"/>
</dbReference>
<keyword evidence="6 8" id="KW-0378">Hydrolase</keyword>
<dbReference type="PRINTS" id="PR00189">
    <property type="entry name" value="TRNSTHYRETIN"/>
</dbReference>
<protein>
    <recommendedName>
        <fullName evidence="8">5-hydroxyisourate hydrolase</fullName>
        <shortName evidence="8">HIU hydrolase</shortName>
        <shortName evidence="8">HIUHase</shortName>
        <ecNumber evidence="8">3.5.2.17</ecNumber>
    </recommendedName>
</protein>
<dbReference type="GO" id="GO:0033971">
    <property type="term" value="F:hydroxyisourate hydrolase activity"/>
    <property type="evidence" value="ECO:0007669"/>
    <property type="project" value="UniProtKB-EC"/>
</dbReference>
<sequence length="112" mass="11643">MRATFGVPHLTTHVLDARTGTPAAGIALTLRTAGGEVLATGETDADGRAGLGPDVLPRGDLELRFDTGAHHRAAGVPTFHPYVVVAFSVAGTDHLHVPVLLSPFAYSTYRGS</sequence>
<evidence type="ECO:0000259" key="9">
    <source>
        <dbReference type="Pfam" id="PF00576"/>
    </source>
</evidence>
<dbReference type="InterPro" id="IPR014306">
    <property type="entry name" value="Hydroxyisourate_hydrolase"/>
</dbReference>
<evidence type="ECO:0000256" key="1">
    <source>
        <dbReference type="ARBA" id="ARBA00001043"/>
    </source>
</evidence>
<dbReference type="InterPro" id="IPR036817">
    <property type="entry name" value="Transthyretin/HIU_hydrolase_sf"/>
</dbReference>
<evidence type="ECO:0000256" key="4">
    <source>
        <dbReference type="ARBA" id="ARBA00011881"/>
    </source>
</evidence>